<proteinExistence type="predicted"/>
<keyword evidence="3" id="KW-1185">Reference proteome</keyword>
<dbReference type="Proteomes" id="UP000321570">
    <property type="component" value="Unassembled WGS sequence"/>
</dbReference>
<protein>
    <recommendedName>
        <fullName evidence="4">BHLH domain-containing protein</fullName>
    </recommendedName>
</protein>
<evidence type="ECO:0008006" key="4">
    <source>
        <dbReference type="Google" id="ProtNLM"/>
    </source>
</evidence>
<dbReference type="EMBL" id="CABIJS010000697">
    <property type="protein sequence ID" value="VUZ55767.1"/>
    <property type="molecule type" value="Genomic_DNA"/>
</dbReference>
<sequence length="120" mass="13671">MTNPTLRVKSKGKSSHRRNKKREMEREIKRLRNIIPGLGNRSDIDEADVIYASIAYMNKLEIALMNRKCVSELPKIDHLERNSIQRNLLQNSPRVEALIVPTVQSSGVSPCLTSDDEDNN</sequence>
<name>A0A564Z8C8_HYMDI</name>
<dbReference type="AlphaFoldDB" id="A0A564Z8C8"/>
<feature type="region of interest" description="Disordered" evidence="1">
    <location>
        <begin position="1"/>
        <end position="26"/>
    </location>
</feature>
<dbReference type="SUPFAM" id="SSF47459">
    <property type="entry name" value="HLH, helix-loop-helix DNA-binding domain"/>
    <property type="match status" value="1"/>
</dbReference>
<evidence type="ECO:0000313" key="2">
    <source>
        <dbReference type="EMBL" id="VUZ55767.1"/>
    </source>
</evidence>
<evidence type="ECO:0000313" key="3">
    <source>
        <dbReference type="Proteomes" id="UP000321570"/>
    </source>
</evidence>
<accession>A0A564Z8C8</accession>
<feature type="compositionally biased region" description="Basic residues" evidence="1">
    <location>
        <begin position="8"/>
        <end position="21"/>
    </location>
</feature>
<gene>
    <name evidence="2" type="ORF">WMSIL1_LOCUS13774</name>
</gene>
<reference evidence="2 3" key="1">
    <citation type="submission" date="2019-07" db="EMBL/GenBank/DDBJ databases">
        <authorList>
            <person name="Jastrzebski P J."/>
            <person name="Paukszto L."/>
            <person name="Jastrzebski P J."/>
        </authorList>
    </citation>
    <scope>NUCLEOTIDE SEQUENCE [LARGE SCALE GENOMIC DNA]</scope>
    <source>
        <strain evidence="2 3">WMS-il1</strain>
    </source>
</reference>
<evidence type="ECO:0000256" key="1">
    <source>
        <dbReference type="SAM" id="MobiDB-lite"/>
    </source>
</evidence>
<dbReference type="GO" id="GO:0046983">
    <property type="term" value="F:protein dimerization activity"/>
    <property type="evidence" value="ECO:0007669"/>
    <property type="project" value="InterPro"/>
</dbReference>
<dbReference type="InterPro" id="IPR036638">
    <property type="entry name" value="HLH_DNA-bd_sf"/>
</dbReference>
<organism evidence="2 3">
    <name type="scientific">Hymenolepis diminuta</name>
    <name type="common">Rat tapeworm</name>
    <dbReference type="NCBI Taxonomy" id="6216"/>
    <lineage>
        <taxon>Eukaryota</taxon>
        <taxon>Metazoa</taxon>
        <taxon>Spiralia</taxon>
        <taxon>Lophotrochozoa</taxon>
        <taxon>Platyhelminthes</taxon>
        <taxon>Cestoda</taxon>
        <taxon>Eucestoda</taxon>
        <taxon>Cyclophyllidea</taxon>
        <taxon>Hymenolepididae</taxon>
        <taxon>Hymenolepis</taxon>
    </lineage>
</organism>